<gene>
    <name evidence="1" type="ORF">LARSCL_LOCUS8956</name>
</gene>
<comment type="caution">
    <text evidence="1">The sequence shown here is derived from an EMBL/GenBank/DDBJ whole genome shotgun (WGS) entry which is preliminary data.</text>
</comment>
<evidence type="ECO:0000313" key="1">
    <source>
        <dbReference type="EMBL" id="CAL1277006.1"/>
    </source>
</evidence>
<dbReference type="EMBL" id="CAXIEN010000098">
    <property type="protein sequence ID" value="CAL1277006.1"/>
    <property type="molecule type" value="Genomic_DNA"/>
</dbReference>
<name>A0AAV1ZYT3_9ARAC</name>
<keyword evidence="2" id="KW-1185">Reference proteome</keyword>
<evidence type="ECO:0000313" key="2">
    <source>
        <dbReference type="Proteomes" id="UP001497382"/>
    </source>
</evidence>
<protein>
    <submittedName>
        <fullName evidence="1">Uncharacterized protein</fullName>
    </submittedName>
</protein>
<sequence>MPDGSRTYAECRHCPGVQLDPRHLFNCISVASTLFNIDLNCCHNTLYTEKVGDVARAVLNAFGPI</sequence>
<reference evidence="1 2" key="1">
    <citation type="submission" date="2024-04" db="EMBL/GenBank/DDBJ databases">
        <authorList>
            <person name="Rising A."/>
            <person name="Reimegard J."/>
            <person name="Sonavane S."/>
            <person name="Akerstrom W."/>
            <person name="Nylinder S."/>
            <person name="Hedman E."/>
            <person name="Kallberg Y."/>
        </authorList>
    </citation>
    <scope>NUCLEOTIDE SEQUENCE [LARGE SCALE GENOMIC DNA]</scope>
</reference>
<proteinExistence type="predicted"/>
<dbReference type="Proteomes" id="UP001497382">
    <property type="component" value="Unassembled WGS sequence"/>
</dbReference>
<organism evidence="1 2">
    <name type="scientific">Larinioides sclopetarius</name>
    <dbReference type="NCBI Taxonomy" id="280406"/>
    <lineage>
        <taxon>Eukaryota</taxon>
        <taxon>Metazoa</taxon>
        <taxon>Ecdysozoa</taxon>
        <taxon>Arthropoda</taxon>
        <taxon>Chelicerata</taxon>
        <taxon>Arachnida</taxon>
        <taxon>Araneae</taxon>
        <taxon>Araneomorphae</taxon>
        <taxon>Entelegynae</taxon>
        <taxon>Araneoidea</taxon>
        <taxon>Araneidae</taxon>
        <taxon>Larinioides</taxon>
    </lineage>
</organism>
<dbReference type="AlphaFoldDB" id="A0AAV1ZYT3"/>
<accession>A0AAV1ZYT3</accession>